<dbReference type="GO" id="GO:0000156">
    <property type="term" value="F:phosphorelay response regulator activity"/>
    <property type="evidence" value="ECO:0007669"/>
    <property type="project" value="TreeGrafter"/>
</dbReference>
<accession>A0A255Z3P2</accession>
<keyword evidence="5" id="KW-0804">Transcription</keyword>
<evidence type="ECO:0000313" key="11">
    <source>
        <dbReference type="Proteomes" id="UP000216991"/>
    </source>
</evidence>
<dbReference type="Pfam" id="PF00486">
    <property type="entry name" value="Trans_reg_C"/>
    <property type="match status" value="1"/>
</dbReference>
<dbReference type="EMBL" id="NOXT01000049">
    <property type="protein sequence ID" value="OYQ36107.1"/>
    <property type="molecule type" value="Genomic_DNA"/>
</dbReference>
<dbReference type="GO" id="GO:0005829">
    <property type="term" value="C:cytosol"/>
    <property type="evidence" value="ECO:0007669"/>
    <property type="project" value="TreeGrafter"/>
</dbReference>
<dbReference type="SUPFAM" id="SSF52172">
    <property type="entry name" value="CheY-like"/>
    <property type="match status" value="1"/>
</dbReference>
<feature type="DNA-binding region" description="OmpR/PhoB-type" evidence="7">
    <location>
        <begin position="126"/>
        <end position="224"/>
    </location>
</feature>
<dbReference type="Gene3D" id="1.10.10.10">
    <property type="entry name" value="Winged helix-like DNA-binding domain superfamily/Winged helix DNA-binding domain"/>
    <property type="match status" value="1"/>
</dbReference>
<gene>
    <name evidence="10" type="ORF">CHU93_01220</name>
</gene>
<feature type="domain" description="OmpR/PhoB-type" evidence="9">
    <location>
        <begin position="126"/>
        <end position="224"/>
    </location>
</feature>
<keyword evidence="1 6" id="KW-0597">Phosphoprotein</keyword>
<evidence type="ECO:0000259" key="9">
    <source>
        <dbReference type="PROSITE" id="PS51755"/>
    </source>
</evidence>
<dbReference type="InterPro" id="IPR001867">
    <property type="entry name" value="OmpR/PhoB-type_DNA-bd"/>
</dbReference>
<dbReference type="Proteomes" id="UP000216991">
    <property type="component" value="Unassembled WGS sequence"/>
</dbReference>
<keyword evidence="2" id="KW-0902">Two-component regulatory system</keyword>
<evidence type="ECO:0000259" key="8">
    <source>
        <dbReference type="PROSITE" id="PS50110"/>
    </source>
</evidence>
<evidence type="ECO:0000256" key="6">
    <source>
        <dbReference type="PROSITE-ProRule" id="PRU00169"/>
    </source>
</evidence>
<dbReference type="Gene3D" id="6.10.250.690">
    <property type="match status" value="1"/>
</dbReference>
<dbReference type="GO" id="GO:0000976">
    <property type="term" value="F:transcription cis-regulatory region binding"/>
    <property type="evidence" value="ECO:0007669"/>
    <property type="project" value="TreeGrafter"/>
</dbReference>
<keyword evidence="11" id="KW-1185">Reference proteome</keyword>
<dbReference type="CDD" id="cd19935">
    <property type="entry name" value="REC_OmpR_CusR-like"/>
    <property type="match status" value="1"/>
</dbReference>
<dbReference type="InterPro" id="IPR001789">
    <property type="entry name" value="Sig_transdc_resp-reg_receiver"/>
</dbReference>
<dbReference type="Gene3D" id="3.40.50.2300">
    <property type="match status" value="1"/>
</dbReference>
<dbReference type="PANTHER" id="PTHR48111">
    <property type="entry name" value="REGULATOR OF RPOS"/>
    <property type="match status" value="1"/>
</dbReference>
<evidence type="ECO:0000256" key="2">
    <source>
        <dbReference type="ARBA" id="ARBA00023012"/>
    </source>
</evidence>
<evidence type="ECO:0000256" key="5">
    <source>
        <dbReference type="ARBA" id="ARBA00023163"/>
    </source>
</evidence>
<dbReference type="RefSeq" id="WP_086116918.1">
    <property type="nucleotide sequence ID" value="NZ_NOXT01000049.1"/>
</dbReference>
<evidence type="ECO:0000256" key="3">
    <source>
        <dbReference type="ARBA" id="ARBA00023015"/>
    </source>
</evidence>
<dbReference type="SMART" id="SM00862">
    <property type="entry name" value="Trans_reg_C"/>
    <property type="match status" value="1"/>
</dbReference>
<dbReference type="GO" id="GO:0006355">
    <property type="term" value="P:regulation of DNA-templated transcription"/>
    <property type="evidence" value="ECO:0007669"/>
    <property type="project" value="InterPro"/>
</dbReference>
<reference evidence="10 11" key="1">
    <citation type="submission" date="2017-07" db="EMBL/GenBank/DDBJ databases">
        <title>Sandarakinorhabdus cyanobacteriorum sp. nov., a novel bacterium isolated from cyanobacterial aggregates in a eutrophic lake.</title>
        <authorList>
            <person name="Cai H."/>
        </authorList>
    </citation>
    <scope>NUCLEOTIDE SEQUENCE [LARGE SCALE GENOMIC DNA]</scope>
    <source>
        <strain evidence="10 11">TH057</strain>
    </source>
</reference>
<keyword evidence="3" id="KW-0805">Transcription regulation</keyword>
<organism evidence="10 11">
    <name type="scientific">Sandarakinorhabdus cyanobacteriorum</name>
    <dbReference type="NCBI Taxonomy" id="1981098"/>
    <lineage>
        <taxon>Bacteria</taxon>
        <taxon>Pseudomonadati</taxon>
        <taxon>Pseudomonadota</taxon>
        <taxon>Alphaproteobacteria</taxon>
        <taxon>Sphingomonadales</taxon>
        <taxon>Sphingosinicellaceae</taxon>
        <taxon>Sandarakinorhabdus</taxon>
    </lineage>
</organism>
<dbReference type="InterPro" id="IPR039420">
    <property type="entry name" value="WalR-like"/>
</dbReference>
<proteinExistence type="predicted"/>
<evidence type="ECO:0000313" key="10">
    <source>
        <dbReference type="EMBL" id="OYQ36107.1"/>
    </source>
</evidence>
<comment type="caution">
    <text evidence="10">The sequence shown here is derived from an EMBL/GenBank/DDBJ whole genome shotgun (WGS) entry which is preliminary data.</text>
</comment>
<dbReference type="InterPro" id="IPR036388">
    <property type="entry name" value="WH-like_DNA-bd_sf"/>
</dbReference>
<dbReference type="PROSITE" id="PS50110">
    <property type="entry name" value="RESPONSE_REGULATORY"/>
    <property type="match status" value="1"/>
</dbReference>
<evidence type="ECO:0000256" key="4">
    <source>
        <dbReference type="ARBA" id="ARBA00023125"/>
    </source>
</evidence>
<protein>
    <submittedName>
        <fullName evidence="10">DNA-binding response regulator</fullName>
    </submittedName>
</protein>
<dbReference type="InterPro" id="IPR011006">
    <property type="entry name" value="CheY-like_superfamily"/>
</dbReference>
<feature type="modified residue" description="4-aspartylphosphate" evidence="6">
    <location>
        <position position="52"/>
    </location>
</feature>
<evidence type="ECO:0000256" key="7">
    <source>
        <dbReference type="PROSITE-ProRule" id="PRU01091"/>
    </source>
</evidence>
<dbReference type="Pfam" id="PF00072">
    <property type="entry name" value="Response_reg"/>
    <property type="match status" value="1"/>
</dbReference>
<dbReference type="CDD" id="cd00383">
    <property type="entry name" value="trans_reg_C"/>
    <property type="match status" value="1"/>
</dbReference>
<dbReference type="AlphaFoldDB" id="A0A255Z3P2"/>
<dbReference type="GO" id="GO:0032993">
    <property type="term" value="C:protein-DNA complex"/>
    <property type="evidence" value="ECO:0007669"/>
    <property type="project" value="TreeGrafter"/>
</dbReference>
<evidence type="ECO:0000256" key="1">
    <source>
        <dbReference type="ARBA" id="ARBA00022553"/>
    </source>
</evidence>
<keyword evidence="4 7" id="KW-0238">DNA-binding</keyword>
<dbReference type="FunFam" id="1.10.10.10:FF:000005">
    <property type="entry name" value="Two-component system response regulator"/>
    <property type="match status" value="1"/>
</dbReference>
<dbReference type="PROSITE" id="PS51755">
    <property type="entry name" value="OMPR_PHOB"/>
    <property type="match status" value="1"/>
</dbReference>
<dbReference type="OrthoDB" id="9802426at2"/>
<name>A0A255Z3P2_9SPHN</name>
<dbReference type="PANTHER" id="PTHR48111:SF76">
    <property type="entry name" value="TWO-COMPONENT RESPONSE REGULATOR"/>
    <property type="match status" value="1"/>
</dbReference>
<feature type="domain" description="Response regulatory" evidence="8">
    <location>
        <begin position="3"/>
        <end position="117"/>
    </location>
</feature>
<sequence>MLNILCIEDDAAMADHVARGLREAGYHVDIANNGRTGLDMAQAGSYAAIVLDRMLPELDGLSLLARLRDTGNNTPVVMLSALASLDERVRGLRAGSDDYVTKPFEMAELLARLEVVQRRGQPAGEVTRLTEGDLELDLLSRRVTYAGRRIDLQPREFRLLEYLVRHKGQVVTRSMLLEGVWDYHFDPGTNVIDVHVSRLRKKLDEGGAGNIVQTVRGTGYRVGGEAVSA</sequence>
<dbReference type="SMART" id="SM00448">
    <property type="entry name" value="REC"/>
    <property type="match status" value="1"/>
</dbReference>